<dbReference type="InParanoid" id="A0A2H3DHE7"/>
<name>A0A2H3DHE7_ARMGA</name>
<keyword evidence="1" id="KW-0472">Membrane</keyword>
<evidence type="ECO:0000256" key="1">
    <source>
        <dbReference type="SAM" id="Phobius"/>
    </source>
</evidence>
<gene>
    <name evidence="2" type="ORF">ARMGADRAFT_451423</name>
</gene>
<accession>A0A2H3DHE7</accession>
<evidence type="ECO:0000313" key="2">
    <source>
        <dbReference type="EMBL" id="PBK87683.1"/>
    </source>
</evidence>
<reference evidence="3" key="1">
    <citation type="journal article" date="2017" name="Nat. Ecol. Evol.">
        <title>Genome expansion and lineage-specific genetic innovations in the forest pathogenic fungi Armillaria.</title>
        <authorList>
            <person name="Sipos G."/>
            <person name="Prasanna A.N."/>
            <person name="Walter M.C."/>
            <person name="O'Connor E."/>
            <person name="Balint B."/>
            <person name="Krizsan K."/>
            <person name="Kiss B."/>
            <person name="Hess J."/>
            <person name="Varga T."/>
            <person name="Slot J."/>
            <person name="Riley R."/>
            <person name="Boka B."/>
            <person name="Rigling D."/>
            <person name="Barry K."/>
            <person name="Lee J."/>
            <person name="Mihaltcheva S."/>
            <person name="LaButti K."/>
            <person name="Lipzen A."/>
            <person name="Waldron R."/>
            <person name="Moloney N.M."/>
            <person name="Sperisen C."/>
            <person name="Kredics L."/>
            <person name="Vagvoelgyi C."/>
            <person name="Patrignani A."/>
            <person name="Fitzpatrick D."/>
            <person name="Nagy I."/>
            <person name="Doyle S."/>
            <person name="Anderson J.B."/>
            <person name="Grigoriev I.V."/>
            <person name="Gueldener U."/>
            <person name="Muensterkoetter M."/>
            <person name="Nagy L.G."/>
        </authorList>
    </citation>
    <scope>NUCLEOTIDE SEQUENCE [LARGE SCALE GENOMIC DNA]</scope>
    <source>
        <strain evidence="3">Ar21-2</strain>
    </source>
</reference>
<protein>
    <submittedName>
        <fullName evidence="2">Uncharacterized protein</fullName>
    </submittedName>
</protein>
<dbReference type="AlphaFoldDB" id="A0A2H3DHE7"/>
<sequence length="80" mass="8628">MLGKRVGGNALSEFVYPSHPPSSGTCTAYVSMFPFFVSALTLTCSMKRRIWTIASPYCRLRVMQATTGMAGGEGIFLSPS</sequence>
<evidence type="ECO:0000313" key="3">
    <source>
        <dbReference type="Proteomes" id="UP000217790"/>
    </source>
</evidence>
<organism evidence="2 3">
    <name type="scientific">Armillaria gallica</name>
    <name type="common">Bulbous honey fungus</name>
    <name type="synonym">Armillaria bulbosa</name>
    <dbReference type="NCBI Taxonomy" id="47427"/>
    <lineage>
        <taxon>Eukaryota</taxon>
        <taxon>Fungi</taxon>
        <taxon>Dikarya</taxon>
        <taxon>Basidiomycota</taxon>
        <taxon>Agaricomycotina</taxon>
        <taxon>Agaricomycetes</taxon>
        <taxon>Agaricomycetidae</taxon>
        <taxon>Agaricales</taxon>
        <taxon>Marasmiineae</taxon>
        <taxon>Physalacriaceae</taxon>
        <taxon>Armillaria</taxon>
    </lineage>
</organism>
<keyword evidence="3" id="KW-1185">Reference proteome</keyword>
<proteinExistence type="predicted"/>
<keyword evidence="1" id="KW-1133">Transmembrane helix</keyword>
<dbReference type="Proteomes" id="UP000217790">
    <property type="component" value="Unassembled WGS sequence"/>
</dbReference>
<dbReference type="EMBL" id="KZ293677">
    <property type="protein sequence ID" value="PBK87683.1"/>
    <property type="molecule type" value="Genomic_DNA"/>
</dbReference>
<feature type="transmembrane region" description="Helical" evidence="1">
    <location>
        <begin position="28"/>
        <end position="46"/>
    </location>
</feature>
<keyword evidence="1" id="KW-0812">Transmembrane</keyword>